<reference evidence="2 3" key="1">
    <citation type="submission" date="2019-01" db="EMBL/GenBank/DDBJ databases">
        <title>Genome sequencing of strain FW100M-8.</title>
        <authorList>
            <person name="Heo J."/>
            <person name="Kim S.-J."/>
            <person name="Kim J.-S."/>
            <person name="Hong S.-B."/>
            <person name="Kwon S.-W."/>
        </authorList>
    </citation>
    <scope>NUCLEOTIDE SEQUENCE [LARGE SCALE GENOMIC DNA]</scope>
    <source>
        <strain evidence="2 3">FW100M-8</strain>
    </source>
</reference>
<dbReference type="AlphaFoldDB" id="A0A4P6F835"/>
<evidence type="ECO:0000313" key="2">
    <source>
        <dbReference type="EMBL" id="QAY71982.1"/>
    </source>
</evidence>
<protein>
    <submittedName>
        <fullName evidence="2">VOC family protein</fullName>
    </submittedName>
</protein>
<dbReference type="Proteomes" id="UP000291259">
    <property type="component" value="Chromosome"/>
</dbReference>
<accession>A0A4P6F835</accession>
<dbReference type="InterPro" id="IPR029068">
    <property type="entry name" value="Glyas_Bleomycin-R_OHBP_Dase"/>
</dbReference>
<evidence type="ECO:0000259" key="1">
    <source>
        <dbReference type="PROSITE" id="PS51819"/>
    </source>
</evidence>
<gene>
    <name evidence="2" type="ORF">ET445_00195</name>
</gene>
<organism evidence="2 3">
    <name type="scientific">Agromyces protaetiae</name>
    <dbReference type="NCBI Taxonomy" id="2509455"/>
    <lineage>
        <taxon>Bacteria</taxon>
        <taxon>Bacillati</taxon>
        <taxon>Actinomycetota</taxon>
        <taxon>Actinomycetes</taxon>
        <taxon>Micrococcales</taxon>
        <taxon>Microbacteriaceae</taxon>
        <taxon>Agromyces</taxon>
    </lineage>
</organism>
<dbReference type="Pfam" id="PF00903">
    <property type="entry name" value="Glyoxalase"/>
    <property type="match status" value="1"/>
</dbReference>
<dbReference type="InterPro" id="IPR037523">
    <property type="entry name" value="VOC_core"/>
</dbReference>
<proteinExistence type="predicted"/>
<dbReference type="KEGG" id="agf:ET445_00195"/>
<dbReference type="Gene3D" id="3.10.180.10">
    <property type="entry name" value="2,3-Dihydroxybiphenyl 1,2-Dioxygenase, domain 1"/>
    <property type="match status" value="1"/>
</dbReference>
<dbReference type="InterPro" id="IPR004360">
    <property type="entry name" value="Glyas_Fos-R_dOase_dom"/>
</dbReference>
<dbReference type="EMBL" id="CP035491">
    <property type="protein sequence ID" value="QAY71982.1"/>
    <property type="molecule type" value="Genomic_DNA"/>
</dbReference>
<dbReference type="PANTHER" id="PTHR33993">
    <property type="entry name" value="GLYOXALASE-RELATED"/>
    <property type="match status" value="1"/>
</dbReference>
<dbReference type="SUPFAM" id="SSF54593">
    <property type="entry name" value="Glyoxalase/Bleomycin resistance protein/Dihydroxybiphenyl dioxygenase"/>
    <property type="match status" value="1"/>
</dbReference>
<dbReference type="RefSeq" id="WP_129187764.1">
    <property type="nucleotide sequence ID" value="NZ_CP035491.1"/>
</dbReference>
<evidence type="ECO:0000313" key="3">
    <source>
        <dbReference type="Proteomes" id="UP000291259"/>
    </source>
</evidence>
<dbReference type="OrthoDB" id="9793039at2"/>
<sequence length="145" mass="15114">MANLVVHFEIPASDPERLVQFYGDLFGWTFTRWGEMEYWLIDTGDGAISMAGPGHGINGGIMRREGPAPEPGAGVNGANVVVGVGEGETTDGLYAKAIELGATGILPPEDMAGIGRGAYLADPDGNPFGLMSDVLSDGTRVTMEG</sequence>
<feature type="domain" description="VOC" evidence="1">
    <location>
        <begin position="4"/>
        <end position="133"/>
    </location>
</feature>
<dbReference type="PROSITE" id="PS51819">
    <property type="entry name" value="VOC"/>
    <property type="match status" value="1"/>
</dbReference>
<keyword evidence="3" id="KW-1185">Reference proteome</keyword>
<dbReference type="InterPro" id="IPR052164">
    <property type="entry name" value="Anthracycline_SecMetBiosynth"/>
</dbReference>
<dbReference type="PANTHER" id="PTHR33993:SF2">
    <property type="entry name" value="VOC DOMAIN-CONTAINING PROTEIN"/>
    <property type="match status" value="1"/>
</dbReference>
<name>A0A4P6F835_9MICO</name>